<dbReference type="GO" id="GO:0006357">
    <property type="term" value="P:regulation of transcription by RNA polymerase II"/>
    <property type="evidence" value="ECO:0007669"/>
    <property type="project" value="InterPro"/>
</dbReference>
<keyword evidence="2" id="KW-1185">Reference proteome</keyword>
<dbReference type="InterPro" id="IPR033375">
    <property type="entry name" value="Cggbp1"/>
</dbReference>
<dbReference type="Proteomes" id="UP000266861">
    <property type="component" value="Unassembled WGS sequence"/>
</dbReference>
<name>A0A397GT31_9GLOM</name>
<evidence type="ECO:0000313" key="1">
    <source>
        <dbReference type="EMBL" id="RHZ54181.1"/>
    </source>
</evidence>
<accession>A0A397GT31</accession>
<reference evidence="1 2" key="1">
    <citation type="submission" date="2018-08" db="EMBL/GenBank/DDBJ databases">
        <title>Genome and evolution of the arbuscular mycorrhizal fungus Diversispora epigaea (formerly Glomus versiforme) and its bacterial endosymbionts.</title>
        <authorList>
            <person name="Sun X."/>
            <person name="Fei Z."/>
            <person name="Harrison M."/>
        </authorList>
    </citation>
    <scope>NUCLEOTIDE SEQUENCE [LARGE SCALE GENOMIC DNA]</scope>
    <source>
        <strain evidence="1 2">IT104</strain>
    </source>
</reference>
<organism evidence="1 2">
    <name type="scientific">Diversispora epigaea</name>
    <dbReference type="NCBI Taxonomy" id="1348612"/>
    <lineage>
        <taxon>Eukaryota</taxon>
        <taxon>Fungi</taxon>
        <taxon>Fungi incertae sedis</taxon>
        <taxon>Mucoromycota</taxon>
        <taxon>Glomeromycotina</taxon>
        <taxon>Glomeromycetes</taxon>
        <taxon>Diversisporales</taxon>
        <taxon>Diversisporaceae</taxon>
        <taxon>Diversispora</taxon>
    </lineage>
</organism>
<sequence length="361" mass="42944">MKTIKFERKFKAVSVYGRCKKYNDIFCVDNNILFCNYCNISIEWKQKSVVDNHCKSQKHISNVNIIEDLLEAFVIADIPLKKVNSLFPFFKKYLKNGDSIPQASTLWQIYLLVAIIIDKTTDDCARSVVNTIFTYQNKTKLISVDFLERVNNITIRQTLIILTYFNISFNLPRLFLSDFAVYMKKYYQEVLSSLIFQLTHIPCCAHILNLIGNANNFEPLLKDLIKDLKFNPEEFYLIFQEVFEVVYEKFKLYISNHPACLLFYAKFDNSSDGLLQKWRIYCELDNEIINEIELNQYWLNGLLQKWRIYCELDNEIINEIELNQYWLSKKTQLLIFYKIAFDYIWLPVLSCSVEYTCRQNY</sequence>
<evidence type="ECO:0000313" key="2">
    <source>
        <dbReference type="Proteomes" id="UP000266861"/>
    </source>
</evidence>
<protein>
    <submittedName>
        <fullName evidence="1">Uncharacterized protein</fullName>
    </submittedName>
</protein>
<dbReference type="AlphaFoldDB" id="A0A397GT31"/>
<gene>
    <name evidence="1" type="ORF">Glove_429g9</name>
</gene>
<dbReference type="GO" id="GO:0003690">
    <property type="term" value="F:double-stranded DNA binding"/>
    <property type="evidence" value="ECO:0007669"/>
    <property type="project" value="InterPro"/>
</dbReference>
<dbReference type="EMBL" id="PQFF01000380">
    <property type="protein sequence ID" value="RHZ54181.1"/>
    <property type="molecule type" value="Genomic_DNA"/>
</dbReference>
<dbReference type="GO" id="GO:0005634">
    <property type="term" value="C:nucleus"/>
    <property type="evidence" value="ECO:0007669"/>
    <property type="project" value="InterPro"/>
</dbReference>
<dbReference type="OrthoDB" id="5978586at2759"/>
<proteinExistence type="predicted"/>
<dbReference type="PANTHER" id="PTHR32344:SF1">
    <property type="entry name" value="U1-TYPE DOMAIN-CONTAINING PROTEIN"/>
    <property type="match status" value="1"/>
</dbReference>
<comment type="caution">
    <text evidence="1">The sequence shown here is derived from an EMBL/GenBank/DDBJ whole genome shotgun (WGS) entry which is preliminary data.</text>
</comment>
<dbReference type="PANTHER" id="PTHR32344">
    <property type="entry name" value="U1-TYPE DOMAIN-CONTAINING PROTEIN"/>
    <property type="match status" value="1"/>
</dbReference>